<sequence>MTVTDQGAPRRVPLSAERVRTTTFSRPPFGRRGFHEDEVRMFLNRVADDLAAADAEKAALRAEIGRLTNYYRDHGQDPDAEAQRSRVSVEAVNLMSQAQQAADSHVAQAEEYARKLVGQARQRYEDLLQHAQDQAKQAASEAQRAADALPAHATEADRAALEQKVTYLRTFAEVTEVQLRSVLEALTREVDKLGDVPKP</sequence>
<feature type="region of interest" description="Disordered" evidence="9">
    <location>
        <begin position="130"/>
        <end position="154"/>
    </location>
</feature>
<dbReference type="Pfam" id="PF05103">
    <property type="entry name" value="DivIVA"/>
    <property type="match status" value="1"/>
</dbReference>
<evidence type="ECO:0000256" key="2">
    <source>
        <dbReference type="ARBA" id="ARBA00009008"/>
    </source>
</evidence>
<organism evidence="10 11">
    <name type="scientific">Actinocatenispora sera</name>
    <dbReference type="NCBI Taxonomy" id="390989"/>
    <lineage>
        <taxon>Bacteria</taxon>
        <taxon>Bacillati</taxon>
        <taxon>Actinomycetota</taxon>
        <taxon>Actinomycetes</taxon>
        <taxon>Micromonosporales</taxon>
        <taxon>Micromonosporaceae</taxon>
        <taxon>Actinocatenispora</taxon>
    </lineage>
</organism>
<feature type="region of interest" description="Disordered" evidence="9">
    <location>
        <begin position="1"/>
        <end position="31"/>
    </location>
</feature>
<dbReference type="InterPro" id="IPR019933">
    <property type="entry name" value="DivIVA_domain"/>
</dbReference>
<reference evidence="10" key="1">
    <citation type="submission" date="2020-08" db="EMBL/GenBank/DDBJ databases">
        <title>Whole genome shotgun sequence of Actinocatenispora sera NBRC 101916.</title>
        <authorList>
            <person name="Komaki H."/>
            <person name="Tamura T."/>
        </authorList>
    </citation>
    <scope>NUCLEOTIDE SEQUENCE</scope>
    <source>
        <strain evidence="10">NBRC 101916</strain>
    </source>
</reference>
<keyword evidence="6" id="KW-0175">Coiled coil</keyword>
<dbReference type="EMBL" id="AP023354">
    <property type="protein sequence ID" value="BCJ32464.1"/>
    <property type="molecule type" value="Genomic_DNA"/>
</dbReference>
<gene>
    <name evidence="10" type="ORF">Asera_65720</name>
</gene>
<comment type="similarity">
    <text evidence="2">Belongs to the DivIVA family.</text>
</comment>
<dbReference type="AlphaFoldDB" id="A0A810LA72"/>
<protein>
    <recommendedName>
        <fullName evidence="3">Cell wall synthesis protein Wag31</fullName>
    </recommendedName>
    <alternativeName>
        <fullName evidence="8">Antigen 84</fullName>
    </alternativeName>
</protein>
<keyword evidence="4" id="KW-0963">Cytoplasm</keyword>
<dbReference type="RefSeq" id="WP_030445078.1">
    <property type="nucleotide sequence ID" value="NZ_AP023354.1"/>
</dbReference>
<comment type="subcellular location">
    <subcellularLocation>
        <location evidence="1">Cytoplasm</location>
    </subcellularLocation>
</comment>
<keyword evidence="11" id="KW-1185">Reference proteome</keyword>
<dbReference type="NCBIfam" id="TIGR03544">
    <property type="entry name" value="DivI1A_domain"/>
    <property type="match status" value="1"/>
</dbReference>
<evidence type="ECO:0000256" key="4">
    <source>
        <dbReference type="ARBA" id="ARBA00022490"/>
    </source>
</evidence>
<proteinExistence type="inferred from homology"/>
<dbReference type="PANTHER" id="PTHR35794">
    <property type="entry name" value="CELL DIVISION PROTEIN DIVIVA"/>
    <property type="match status" value="1"/>
</dbReference>
<dbReference type="GO" id="GO:0005737">
    <property type="term" value="C:cytoplasm"/>
    <property type="evidence" value="ECO:0007669"/>
    <property type="project" value="UniProtKB-SubCell"/>
</dbReference>
<dbReference type="Proteomes" id="UP000680750">
    <property type="component" value="Chromosome"/>
</dbReference>
<dbReference type="Gene3D" id="6.10.250.660">
    <property type="match status" value="1"/>
</dbReference>
<dbReference type="PANTHER" id="PTHR35794:SF2">
    <property type="entry name" value="CELL DIVISION PROTEIN DIVIVA"/>
    <property type="match status" value="1"/>
</dbReference>
<evidence type="ECO:0000256" key="5">
    <source>
        <dbReference type="ARBA" id="ARBA00022618"/>
    </source>
</evidence>
<name>A0A810LA72_9ACTN</name>
<evidence type="ECO:0000256" key="7">
    <source>
        <dbReference type="ARBA" id="ARBA00023306"/>
    </source>
</evidence>
<evidence type="ECO:0000313" key="11">
    <source>
        <dbReference type="Proteomes" id="UP000680750"/>
    </source>
</evidence>
<keyword evidence="7" id="KW-0131">Cell cycle</keyword>
<dbReference type="KEGG" id="aser:Asera_65720"/>
<evidence type="ECO:0000256" key="6">
    <source>
        <dbReference type="ARBA" id="ARBA00023054"/>
    </source>
</evidence>
<dbReference type="GO" id="GO:0051301">
    <property type="term" value="P:cell division"/>
    <property type="evidence" value="ECO:0007669"/>
    <property type="project" value="UniProtKB-KW"/>
</dbReference>
<accession>A0A810LA72</accession>
<evidence type="ECO:0000256" key="1">
    <source>
        <dbReference type="ARBA" id="ARBA00004496"/>
    </source>
</evidence>
<feature type="compositionally biased region" description="Low complexity" evidence="9">
    <location>
        <begin position="134"/>
        <end position="148"/>
    </location>
</feature>
<evidence type="ECO:0000256" key="8">
    <source>
        <dbReference type="ARBA" id="ARBA00031737"/>
    </source>
</evidence>
<evidence type="ECO:0000313" key="10">
    <source>
        <dbReference type="EMBL" id="BCJ32464.1"/>
    </source>
</evidence>
<evidence type="ECO:0000256" key="9">
    <source>
        <dbReference type="SAM" id="MobiDB-lite"/>
    </source>
</evidence>
<evidence type="ECO:0000256" key="3">
    <source>
        <dbReference type="ARBA" id="ARBA00018787"/>
    </source>
</evidence>
<dbReference type="InterPro" id="IPR007793">
    <property type="entry name" value="DivIVA_fam"/>
</dbReference>
<keyword evidence="5" id="KW-0132">Cell division</keyword>